<keyword evidence="5" id="KW-1185">Reference proteome</keyword>
<sequence length="377" mass="42373">MKIGIVGTGTMGTGIAQVAARAGHQVFLYDARPEVGQKALAHIAQALQKEIEKGRMIATEADALMQRIAWIDALEKMRPCNWVIEAIVEDLVAKKAVFTALEEIVSTDCILATNTSSLSVSAIAASCRRPERVLGIHFFNPVPVMQLVELIPAVQTAADLIDPIKEELLRWNKIPVIAKDTPGFIVNRIARPYYTEALRMLDEGIADCATIDLAMTSLGGFRMGPFLLMDFIGHDVNFRVTEGLYQSCYQEPRYRPSFSQKRLFEAGYWGKKTGRGFYDYSKNLPVASADQTLLQQIFKRILLMLINEAADAQYWKIASPEDLDLAMTKGMNFPKGLLQWADEWGIEACVRGLDELYSHYHEERYRCSMGLRKKVRN</sequence>
<dbReference type="Gene3D" id="3.40.50.720">
    <property type="entry name" value="NAD(P)-binding Rossmann-like Domain"/>
    <property type="match status" value="1"/>
</dbReference>
<dbReference type="OrthoDB" id="9771883at2"/>
<evidence type="ECO:0000259" key="2">
    <source>
        <dbReference type="Pfam" id="PF00725"/>
    </source>
</evidence>
<dbReference type="RefSeq" id="WP_013766182.1">
    <property type="nucleotide sequence ID" value="NC_015510.1"/>
</dbReference>
<evidence type="ECO:0000256" key="1">
    <source>
        <dbReference type="ARBA" id="ARBA00023002"/>
    </source>
</evidence>
<feature type="domain" description="3-hydroxyacyl-CoA dehydrogenase C-terminal" evidence="2">
    <location>
        <begin position="298"/>
        <end position="372"/>
    </location>
</feature>
<organism evidence="4 5">
    <name type="scientific">Haliscomenobacter hydrossis (strain ATCC 27775 / DSM 1100 / LMG 10767 / O)</name>
    <dbReference type="NCBI Taxonomy" id="760192"/>
    <lineage>
        <taxon>Bacteria</taxon>
        <taxon>Pseudomonadati</taxon>
        <taxon>Bacteroidota</taxon>
        <taxon>Saprospiria</taxon>
        <taxon>Saprospirales</taxon>
        <taxon>Haliscomenobacteraceae</taxon>
        <taxon>Haliscomenobacter</taxon>
    </lineage>
</organism>
<dbReference type="SUPFAM" id="SSF51735">
    <property type="entry name" value="NAD(P)-binding Rossmann-fold domains"/>
    <property type="match status" value="1"/>
</dbReference>
<feature type="domain" description="3-hydroxyacyl-CoA dehydrogenase C-terminal" evidence="2">
    <location>
        <begin position="183"/>
        <end position="280"/>
    </location>
</feature>
<dbReference type="EC" id="1.1.1.157" evidence="4"/>
<keyword evidence="1 4" id="KW-0560">Oxidoreductase</keyword>
<dbReference type="GO" id="GO:0006635">
    <property type="term" value="P:fatty acid beta-oxidation"/>
    <property type="evidence" value="ECO:0007669"/>
    <property type="project" value="TreeGrafter"/>
</dbReference>
<proteinExistence type="predicted"/>
<name>F4L236_HALH1</name>
<dbReference type="STRING" id="760192.Halhy_3791"/>
<dbReference type="PROSITE" id="PS00067">
    <property type="entry name" value="3HCDH"/>
    <property type="match status" value="1"/>
</dbReference>
<dbReference type="InterPro" id="IPR008927">
    <property type="entry name" value="6-PGluconate_DH-like_C_sf"/>
</dbReference>
<dbReference type="Gene3D" id="1.10.1040.50">
    <property type="match status" value="1"/>
</dbReference>
<evidence type="ECO:0000313" key="4">
    <source>
        <dbReference type="EMBL" id="AEE51643.1"/>
    </source>
</evidence>
<dbReference type="InterPro" id="IPR006108">
    <property type="entry name" value="3HC_DH_C"/>
</dbReference>
<dbReference type="InterPro" id="IPR006180">
    <property type="entry name" value="3-OHacyl-CoA_DH_CS"/>
</dbReference>
<dbReference type="Proteomes" id="UP000008461">
    <property type="component" value="Chromosome"/>
</dbReference>
<dbReference type="HOGENOM" id="CLU_009834_2_0_10"/>
<dbReference type="KEGG" id="hhy:Halhy_3791"/>
<dbReference type="Pfam" id="PF00725">
    <property type="entry name" value="3HCDH"/>
    <property type="match status" value="2"/>
</dbReference>
<dbReference type="Pfam" id="PF02737">
    <property type="entry name" value="3HCDH_N"/>
    <property type="match status" value="1"/>
</dbReference>
<dbReference type="PANTHER" id="PTHR48075">
    <property type="entry name" value="3-HYDROXYACYL-COA DEHYDROGENASE FAMILY PROTEIN"/>
    <property type="match status" value="1"/>
</dbReference>
<dbReference type="eggNOG" id="COG1250">
    <property type="taxonomic scope" value="Bacteria"/>
</dbReference>
<feature type="domain" description="3-hydroxyacyl-CoA dehydrogenase NAD binding" evidence="3">
    <location>
        <begin position="2"/>
        <end position="181"/>
    </location>
</feature>
<dbReference type="InterPro" id="IPR006176">
    <property type="entry name" value="3-OHacyl-CoA_DH_NAD-bd"/>
</dbReference>
<dbReference type="InterPro" id="IPR036291">
    <property type="entry name" value="NAD(P)-bd_dom_sf"/>
</dbReference>
<evidence type="ECO:0000313" key="5">
    <source>
        <dbReference type="Proteomes" id="UP000008461"/>
    </source>
</evidence>
<reference key="2">
    <citation type="submission" date="2011-04" db="EMBL/GenBank/DDBJ databases">
        <title>Complete sequence of chromosome of Haliscomenobacter hydrossis DSM 1100.</title>
        <authorList>
            <consortium name="US DOE Joint Genome Institute (JGI-PGF)"/>
            <person name="Lucas S."/>
            <person name="Han J."/>
            <person name="Lapidus A."/>
            <person name="Bruce D."/>
            <person name="Goodwin L."/>
            <person name="Pitluck S."/>
            <person name="Peters L."/>
            <person name="Kyrpides N."/>
            <person name="Mavromatis K."/>
            <person name="Ivanova N."/>
            <person name="Ovchinnikova G."/>
            <person name="Pagani I."/>
            <person name="Daligault H."/>
            <person name="Detter J.C."/>
            <person name="Han C."/>
            <person name="Land M."/>
            <person name="Hauser L."/>
            <person name="Markowitz V."/>
            <person name="Cheng J.-F."/>
            <person name="Hugenholtz P."/>
            <person name="Woyke T."/>
            <person name="Wu D."/>
            <person name="Verbarg S."/>
            <person name="Frueling A."/>
            <person name="Brambilla E."/>
            <person name="Klenk H.-P."/>
            <person name="Eisen J.A."/>
        </authorList>
    </citation>
    <scope>NUCLEOTIDE SEQUENCE</scope>
    <source>
        <strain>DSM 1100</strain>
    </source>
</reference>
<protein>
    <submittedName>
        <fullName evidence="4">3-hydroxybutyryl-CoA dehydrogenase</fullName>
        <ecNumber evidence="4">1.1.1.157</ecNumber>
    </submittedName>
</protein>
<reference evidence="4 5" key="1">
    <citation type="journal article" date="2011" name="Stand. Genomic Sci.">
        <title>Complete genome sequence of Haliscomenobacter hydrossis type strain (O).</title>
        <authorList>
            <consortium name="US DOE Joint Genome Institute (JGI-PGF)"/>
            <person name="Daligault H."/>
            <person name="Lapidus A."/>
            <person name="Zeytun A."/>
            <person name="Nolan M."/>
            <person name="Lucas S."/>
            <person name="Del Rio T.G."/>
            <person name="Tice H."/>
            <person name="Cheng J.F."/>
            <person name="Tapia R."/>
            <person name="Han C."/>
            <person name="Goodwin L."/>
            <person name="Pitluck S."/>
            <person name="Liolios K."/>
            <person name="Pagani I."/>
            <person name="Ivanova N."/>
            <person name="Huntemann M."/>
            <person name="Mavromatis K."/>
            <person name="Mikhailova N."/>
            <person name="Pati A."/>
            <person name="Chen A."/>
            <person name="Palaniappan K."/>
            <person name="Land M."/>
            <person name="Hauser L."/>
            <person name="Brambilla E.M."/>
            <person name="Rohde M."/>
            <person name="Verbarg S."/>
            <person name="Goker M."/>
            <person name="Bristow J."/>
            <person name="Eisen J.A."/>
            <person name="Markowitz V."/>
            <person name="Hugenholtz P."/>
            <person name="Kyrpides N.C."/>
            <person name="Klenk H.P."/>
            <person name="Woyke T."/>
        </authorList>
    </citation>
    <scope>NUCLEOTIDE SEQUENCE [LARGE SCALE GENOMIC DNA]</scope>
    <source>
        <strain evidence="5">ATCC 27775 / DSM 1100 / LMG 10767 / O</strain>
    </source>
</reference>
<dbReference type="GO" id="GO:0070403">
    <property type="term" value="F:NAD+ binding"/>
    <property type="evidence" value="ECO:0007669"/>
    <property type="project" value="InterPro"/>
</dbReference>
<dbReference type="AlphaFoldDB" id="F4L236"/>
<dbReference type="EMBL" id="CP002691">
    <property type="protein sequence ID" value="AEE51643.1"/>
    <property type="molecule type" value="Genomic_DNA"/>
</dbReference>
<evidence type="ECO:0000259" key="3">
    <source>
        <dbReference type="Pfam" id="PF02737"/>
    </source>
</evidence>
<dbReference type="GO" id="GO:0008691">
    <property type="term" value="F:3-hydroxybutyryl-CoA dehydrogenase activity"/>
    <property type="evidence" value="ECO:0007669"/>
    <property type="project" value="UniProtKB-EC"/>
</dbReference>
<dbReference type="FunFam" id="3.40.50.720:FF:000009">
    <property type="entry name" value="Fatty oxidation complex, alpha subunit"/>
    <property type="match status" value="1"/>
</dbReference>
<dbReference type="SUPFAM" id="SSF48179">
    <property type="entry name" value="6-phosphogluconate dehydrogenase C-terminal domain-like"/>
    <property type="match status" value="2"/>
</dbReference>
<dbReference type="PANTHER" id="PTHR48075:SF5">
    <property type="entry name" value="3-HYDROXYBUTYRYL-COA DEHYDROGENASE"/>
    <property type="match status" value="1"/>
</dbReference>
<accession>F4L236</accession>
<gene>
    <name evidence="4" type="ordered locus">Halhy_3791</name>
</gene>